<evidence type="ECO:0000313" key="2">
    <source>
        <dbReference type="EMBL" id="KMS93650.1"/>
    </source>
</evidence>
<evidence type="ECO:0000313" key="3">
    <source>
        <dbReference type="Proteomes" id="UP000035740"/>
    </source>
</evidence>
<dbReference type="Proteomes" id="UP000035740">
    <property type="component" value="Unassembled WGS sequence"/>
</dbReference>
<proteinExistence type="predicted"/>
<feature type="transmembrane region" description="Helical" evidence="1">
    <location>
        <begin position="12"/>
        <end position="30"/>
    </location>
</feature>
<evidence type="ECO:0000256" key="1">
    <source>
        <dbReference type="SAM" id="Phobius"/>
    </source>
</evidence>
<protein>
    <submittedName>
        <fullName evidence="2">Uncharacterized protein</fullName>
    </submittedName>
</protein>
<reference evidence="2 3" key="1">
    <citation type="journal article" date="2014" name="Nature">
        <title>The genome of the recently domesticated crop plant sugar beet (Beta vulgaris).</title>
        <authorList>
            <person name="Dohm J.C."/>
            <person name="Minoche A.E."/>
            <person name="Holtgrawe D."/>
            <person name="Capella-Gutierrez S."/>
            <person name="Zakrzewski F."/>
            <person name="Tafer H."/>
            <person name="Rupp O."/>
            <person name="Sorensen T.R."/>
            <person name="Stracke R."/>
            <person name="Reinhardt R."/>
            <person name="Goesmann A."/>
            <person name="Kraft T."/>
            <person name="Schulz B."/>
            <person name="Stadler P.F."/>
            <person name="Schmidt T."/>
            <person name="Gabaldon T."/>
            <person name="Lehrach H."/>
            <person name="Weisshaar B."/>
            <person name="Himmelbauer H."/>
        </authorList>
    </citation>
    <scope>NUCLEOTIDE SEQUENCE [LARGE SCALE GENOMIC DNA]</scope>
    <source>
        <tissue evidence="2">Taproot</tissue>
    </source>
</reference>
<dbReference type="EMBL" id="KQ100393">
    <property type="protein sequence ID" value="KMS93650.1"/>
    <property type="molecule type" value="Genomic_DNA"/>
</dbReference>
<keyword evidence="1" id="KW-0812">Transmembrane</keyword>
<name>A0A0J8DSE0_BETVV</name>
<accession>A0A0J8DSE0</accession>
<keyword evidence="1" id="KW-0472">Membrane</keyword>
<organism evidence="2 3">
    <name type="scientific">Beta vulgaris subsp. vulgaris</name>
    <name type="common">Beet</name>
    <dbReference type="NCBI Taxonomy" id="3555"/>
    <lineage>
        <taxon>Eukaryota</taxon>
        <taxon>Viridiplantae</taxon>
        <taxon>Streptophyta</taxon>
        <taxon>Embryophyta</taxon>
        <taxon>Tracheophyta</taxon>
        <taxon>Spermatophyta</taxon>
        <taxon>Magnoliopsida</taxon>
        <taxon>eudicotyledons</taxon>
        <taxon>Gunneridae</taxon>
        <taxon>Pentapetalae</taxon>
        <taxon>Caryophyllales</taxon>
        <taxon>Chenopodiaceae</taxon>
        <taxon>Betoideae</taxon>
        <taxon>Beta</taxon>
    </lineage>
</organism>
<keyword evidence="3" id="KW-1185">Reference proteome</keyword>
<keyword evidence="1" id="KW-1133">Transmembrane helix</keyword>
<sequence length="206" mass="21918">MTIAYLGNRIVALVAAVAFGHFFSVLLSIFEQVWQQCLPMPWLAWRTSDPLTWQRYFFGVIANRNLNRAERMAAVEPELATEAARPRSSTNVGFVAASLLRAGSVTAVIGKAMRPVMGAAVVSAVVGDEDVVAVAAAAAIAFADTAVRKALRMGRGQPDASVAGPARTVAVVAVVVVVVVAGEAEHRPGRHGWRLQRLPLLFESSA</sequence>
<dbReference type="Gramene" id="KMS93650">
    <property type="protein sequence ID" value="KMS93650"/>
    <property type="gene ID" value="BVRB_029330"/>
</dbReference>
<dbReference type="AlphaFoldDB" id="A0A0J8DSE0"/>
<gene>
    <name evidence="2" type="ORF">BVRB_029330</name>
</gene>